<evidence type="ECO:0000313" key="3">
    <source>
        <dbReference type="Proteomes" id="UP000004968"/>
    </source>
</evidence>
<reference evidence="2 3" key="1">
    <citation type="submission" date="2010-01" db="EMBL/GenBank/DDBJ databases">
        <authorList>
            <person name="Weinstock G."/>
            <person name="Sodergren E."/>
            <person name="Clifton S."/>
            <person name="Fulton L."/>
            <person name="Fulton B."/>
            <person name="Courtney L."/>
            <person name="Fronick C."/>
            <person name="Harrison M."/>
            <person name="Strong C."/>
            <person name="Farmer C."/>
            <person name="Delahaunty K."/>
            <person name="Markovic C."/>
            <person name="Hall O."/>
            <person name="Minx P."/>
            <person name="Tomlinson C."/>
            <person name="Mitreva M."/>
            <person name="Nelson J."/>
            <person name="Hou S."/>
            <person name="Wollam A."/>
            <person name="Pepin K.H."/>
            <person name="Johnson M."/>
            <person name="Bhonagiri V."/>
            <person name="Nash W.E."/>
            <person name="Warren W."/>
            <person name="Chinwalla A."/>
            <person name="Mardis E.R."/>
            <person name="Wilson R.K."/>
        </authorList>
    </citation>
    <scope>NUCLEOTIDE SEQUENCE [LARGE SCALE GENOMIC DNA]</scope>
    <source>
        <strain evidence="2 3">DSM 13479</strain>
    </source>
</reference>
<dbReference type="Proteomes" id="UP000004968">
    <property type="component" value="Unassembled WGS sequence"/>
</dbReference>
<keyword evidence="1" id="KW-1133">Transmembrane helix</keyword>
<dbReference type="GeneID" id="93147752"/>
<evidence type="ECO:0000256" key="1">
    <source>
        <dbReference type="SAM" id="Phobius"/>
    </source>
</evidence>
<protein>
    <recommendedName>
        <fullName evidence="4">Lipoprotein</fullName>
    </recommendedName>
</protein>
<dbReference type="EMBL" id="ACIO01000018">
    <property type="protein sequence ID" value="EFD01512.1"/>
    <property type="molecule type" value="Genomic_DNA"/>
</dbReference>
<evidence type="ECO:0000313" key="2">
    <source>
        <dbReference type="EMBL" id="EFD01512.1"/>
    </source>
</evidence>
<dbReference type="AlphaFoldDB" id="D3A9J4"/>
<dbReference type="PROSITE" id="PS51257">
    <property type="entry name" value="PROKAR_LIPOPROTEIN"/>
    <property type="match status" value="1"/>
</dbReference>
<comment type="caution">
    <text evidence="2">The sequence shown here is derived from an EMBL/GenBank/DDBJ whole genome shotgun (WGS) entry which is preliminary data.</text>
</comment>
<gene>
    <name evidence="2" type="ORF">CLOSTHATH_00265</name>
</gene>
<organism evidence="2 3">
    <name type="scientific">Hungatella hathewayi DSM 13479</name>
    <dbReference type="NCBI Taxonomy" id="566550"/>
    <lineage>
        <taxon>Bacteria</taxon>
        <taxon>Bacillati</taxon>
        <taxon>Bacillota</taxon>
        <taxon>Clostridia</taxon>
        <taxon>Lachnospirales</taxon>
        <taxon>Lachnospiraceae</taxon>
        <taxon>Hungatella</taxon>
    </lineage>
</organism>
<proteinExistence type="predicted"/>
<sequence length="40" mass="4607">MKKELFNIFIITGVMIACAGCVMQRVETTLYLMEWSKAVH</sequence>
<dbReference type="RefSeq" id="WP_006770822.1">
    <property type="nucleotide sequence ID" value="NZ_GG667608.1"/>
</dbReference>
<name>D3A9J4_9FIRM</name>
<accession>D3A9J4</accession>
<feature type="transmembrane region" description="Helical" evidence="1">
    <location>
        <begin position="6"/>
        <end position="23"/>
    </location>
</feature>
<dbReference type="HOGENOM" id="CLU_3290812_0_0_9"/>
<keyword evidence="1" id="KW-0812">Transmembrane</keyword>
<keyword evidence="1" id="KW-0472">Membrane</keyword>
<evidence type="ECO:0008006" key="4">
    <source>
        <dbReference type="Google" id="ProtNLM"/>
    </source>
</evidence>